<dbReference type="SMART" id="SM01133">
    <property type="entry name" value="DeoC"/>
    <property type="match status" value="1"/>
</dbReference>
<evidence type="ECO:0000256" key="6">
    <source>
        <dbReference type="ARBA" id="ARBA00056337"/>
    </source>
</evidence>
<evidence type="ECO:0000313" key="8">
    <source>
        <dbReference type="EMBL" id="MBU9738999.1"/>
    </source>
</evidence>
<evidence type="ECO:0000256" key="4">
    <source>
        <dbReference type="ARBA" id="ARBA00023270"/>
    </source>
</evidence>
<keyword evidence="9" id="KW-1185">Reference proteome</keyword>
<dbReference type="InterPro" id="IPR011343">
    <property type="entry name" value="DeoC"/>
</dbReference>
<evidence type="ECO:0000256" key="5">
    <source>
        <dbReference type="ARBA" id="ARBA00048791"/>
    </source>
</evidence>
<comment type="function">
    <text evidence="6 7">Catalyzes a reversible aldol reaction between acetaldehyde and D-glyceraldehyde 3-phosphate to generate 2-deoxy-D-ribose 5-phosphate.</text>
</comment>
<comment type="subcellular location">
    <subcellularLocation>
        <location evidence="7">Cytoplasm</location>
    </subcellularLocation>
</comment>
<dbReference type="InterPro" id="IPR013785">
    <property type="entry name" value="Aldolase_TIM"/>
</dbReference>
<feature type="active site" description="Proton donor/acceptor" evidence="7">
    <location>
        <position position="182"/>
    </location>
</feature>
<keyword evidence="2 7" id="KW-0963">Cytoplasm</keyword>
<comment type="pathway">
    <text evidence="7">Carbohydrate degradation; 2-deoxy-D-ribose 1-phosphate degradation; D-glyceraldehyde 3-phosphate and acetaldehyde from 2-deoxy-alpha-D-ribose 1-phosphate: step 2/2.</text>
</comment>
<dbReference type="InterPro" id="IPR002915">
    <property type="entry name" value="DeoC/FbaB/LacD_aldolase"/>
</dbReference>
<comment type="caution">
    <text evidence="8">The sequence shown here is derived from an EMBL/GenBank/DDBJ whole genome shotgun (WGS) entry which is preliminary data.</text>
</comment>
<dbReference type="GO" id="GO:0004139">
    <property type="term" value="F:deoxyribose-phosphate aldolase activity"/>
    <property type="evidence" value="ECO:0007669"/>
    <property type="project" value="UniProtKB-UniRule"/>
</dbReference>
<dbReference type="HAMAP" id="MF_00114">
    <property type="entry name" value="DeoC_type1"/>
    <property type="match status" value="1"/>
</dbReference>
<sequence length="226" mass="24665">MEINRYLDHAILNPEMTTEEVKASIEEAIRYETKTVCVRGCDIKMAVEMCRGTNTEVCCVLDFPHGHGGKEAKAALADIYTKQGAVEVDMVMNYGFARSGEWDRVEEEIEAVTKAAHQNGAIVKVILETSQLNQDQIAKATECSIRAHADFVKTSTGFHGEGATAEAVQTMLDTSRGRIKVKPSGGIRNLETALRFVEMGVDRLGVGCNSTRVICEGGKADETEGY</sequence>
<comment type="similarity">
    <text evidence="1 7">Belongs to the DeoC/FbaB aldolase family. DeoC type 1 subfamily.</text>
</comment>
<dbReference type="EC" id="4.1.2.4" evidence="7"/>
<dbReference type="PANTHER" id="PTHR10889">
    <property type="entry name" value="DEOXYRIBOSE-PHOSPHATE ALDOLASE"/>
    <property type="match status" value="1"/>
</dbReference>
<evidence type="ECO:0000256" key="1">
    <source>
        <dbReference type="ARBA" id="ARBA00010936"/>
    </source>
</evidence>
<evidence type="ECO:0000313" key="9">
    <source>
        <dbReference type="Proteomes" id="UP000712157"/>
    </source>
</evidence>
<dbReference type="RefSeq" id="WP_238722960.1">
    <property type="nucleotide sequence ID" value="NZ_JAHQCW010000046.1"/>
</dbReference>
<dbReference type="GO" id="GO:0016052">
    <property type="term" value="P:carbohydrate catabolic process"/>
    <property type="evidence" value="ECO:0007669"/>
    <property type="project" value="TreeGrafter"/>
</dbReference>
<keyword evidence="4 7" id="KW-0704">Schiff base</keyword>
<dbReference type="InterPro" id="IPR028581">
    <property type="entry name" value="DeoC_typeI"/>
</dbReference>
<accession>A0A949K3C7</accession>
<dbReference type="GO" id="GO:0009264">
    <property type="term" value="P:deoxyribonucleotide catabolic process"/>
    <property type="evidence" value="ECO:0007669"/>
    <property type="project" value="UniProtKB-UniRule"/>
</dbReference>
<proteinExistence type="inferred from homology"/>
<evidence type="ECO:0000256" key="7">
    <source>
        <dbReference type="HAMAP-Rule" id="MF_00114"/>
    </source>
</evidence>
<dbReference type="Gene3D" id="3.20.20.70">
    <property type="entry name" value="Aldolase class I"/>
    <property type="match status" value="1"/>
</dbReference>
<dbReference type="NCBIfam" id="TIGR00126">
    <property type="entry name" value="deoC"/>
    <property type="match status" value="1"/>
</dbReference>
<comment type="catalytic activity">
    <reaction evidence="5 7">
        <text>2-deoxy-D-ribose 5-phosphate = D-glyceraldehyde 3-phosphate + acetaldehyde</text>
        <dbReference type="Rhea" id="RHEA:12821"/>
        <dbReference type="ChEBI" id="CHEBI:15343"/>
        <dbReference type="ChEBI" id="CHEBI:59776"/>
        <dbReference type="ChEBI" id="CHEBI:62877"/>
        <dbReference type="EC" id="4.1.2.4"/>
    </reaction>
</comment>
<dbReference type="GO" id="GO:0005737">
    <property type="term" value="C:cytoplasm"/>
    <property type="evidence" value="ECO:0007669"/>
    <property type="project" value="UniProtKB-SubCell"/>
</dbReference>
<reference evidence="8" key="1">
    <citation type="submission" date="2021-06" db="EMBL/GenBank/DDBJ databases">
        <title>Description of novel taxa of the family Lachnospiraceae.</title>
        <authorList>
            <person name="Chaplin A.V."/>
            <person name="Sokolova S.R."/>
            <person name="Pikina A.P."/>
            <person name="Korzhanova M."/>
            <person name="Belova V."/>
            <person name="Korostin D."/>
            <person name="Efimov B.A."/>
        </authorList>
    </citation>
    <scope>NUCLEOTIDE SEQUENCE</scope>
    <source>
        <strain evidence="8">ASD5720</strain>
    </source>
</reference>
<organism evidence="8 9">
    <name type="scientific">Diplocloster agilis</name>
    <dbReference type="NCBI Taxonomy" id="2850323"/>
    <lineage>
        <taxon>Bacteria</taxon>
        <taxon>Bacillati</taxon>
        <taxon>Bacillota</taxon>
        <taxon>Clostridia</taxon>
        <taxon>Lachnospirales</taxon>
        <taxon>Lachnospiraceae</taxon>
        <taxon>Diplocloster</taxon>
    </lineage>
</organism>
<name>A0A949K3C7_9FIRM</name>
<dbReference type="Pfam" id="PF01791">
    <property type="entry name" value="DeoC"/>
    <property type="match status" value="1"/>
</dbReference>
<feature type="active site" description="Proton donor/acceptor" evidence="7">
    <location>
        <position position="89"/>
    </location>
</feature>
<dbReference type="EMBL" id="JAHQCW010000046">
    <property type="protein sequence ID" value="MBU9738999.1"/>
    <property type="molecule type" value="Genomic_DNA"/>
</dbReference>
<dbReference type="PANTHER" id="PTHR10889:SF1">
    <property type="entry name" value="DEOXYRIBOSE-PHOSPHATE ALDOLASE"/>
    <property type="match status" value="1"/>
</dbReference>
<dbReference type="GO" id="GO:0006018">
    <property type="term" value="P:2-deoxyribose 1-phosphate catabolic process"/>
    <property type="evidence" value="ECO:0007669"/>
    <property type="project" value="UniProtKB-UniRule"/>
</dbReference>
<protein>
    <recommendedName>
        <fullName evidence="7">Deoxyribose-phosphate aldolase</fullName>
        <shortName evidence="7">DERA</shortName>
        <ecNumber evidence="7">4.1.2.4</ecNumber>
    </recommendedName>
    <alternativeName>
        <fullName evidence="7">2-deoxy-D-ribose 5-phosphate aldolase</fullName>
    </alternativeName>
    <alternativeName>
        <fullName evidence="7">Phosphodeoxyriboaldolase</fullName>
        <shortName evidence="7">Deoxyriboaldolase</shortName>
    </alternativeName>
</protein>
<dbReference type="CDD" id="cd00959">
    <property type="entry name" value="DeoC"/>
    <property type="match status" value="1"/>
</dbReference>
<dbReference type="AlphaFoldDB" id="A0A949K3C7"/>
<dbReference type="PIRSF" id="PIRSF001357">
    <property type="entry name" value="DeoC"/>
    <property type="match status" value="1"/>
</dbReference>
<dbReference type="FunFam" id="3.20.20.70:FF:000044">
    <property type="entry name" value="Deoxyribose-phosphate aldolase"/>
    <property type="match status" value="1"/>
</dbReference>
<dbReference type="Proteomes" id="UP000712157">
    <property type="component" value="Unassembled WGS sequence"/>
</dbReference>
<dbReference type="SUPFAM" id="SSF51569">
    <property type="entry name" value="Aldolase"/>
    <property type="match status" value="1"/>
</dbReference>
<gene>
    <name evidence="7 8" type="primary">deoC</name>
    <name evidence="8" type="ORF">KTH89_20900</name>
</gene>
<evidence type="ECO:0000256" key="2">
    <source>
        <dbReference type="ARBA" id="ARBA00022490"/>
    </source>
</evidence>
<keyword evidence="3 7" id="KW-0456">Lyase</keyword>
<feature type="active site" description="Schiff-base intermediate with acetaldehyde" evidence="7">
    <location>
        <position position="153"/>
    </location>
</feature>
<evidence type="ECO:0000256" key="3">
    <source>
        <dbReference type="ARBA" id="ARBA00023239"/>
    </source>
</evidence>